<accession>A0A6A5R1A4</accession>
<protein>
    <submittedName>
        <fullName evidence="1">Uncharacterized protein</fullName>
    </submittedName>
</protein>
<dbReference type="EMBL" id="ML979132">
    <property type="protein sequence ID" value="KAF1920754.1"/>
    <property type="molecule type" value="Genomic_DNA"/>
</dbReference>
<name>A0A6A5R1A4_AMPQU</name>
<evidence type="ECO:0000313" key="1">
    <source>
        <dbReference type="EMBL" id="KAF1920754.1"/>
    </source>
</evidence>
<proteinExistence type="predicted"/>
<sequence>MFTCLFVCLYGPWESEKMIGKPCKHCSNCERLLCRSRRQKSHSTSSLARIARLRFSRGVGRDVCVCVCVCVLLQTGHVLFTST</sequence>
<reference evidence="1" key="1">
    <citation type="journal article" date="2020" name="Stud. Mycol.">
        <title>101 Dothideomycetes genomes: a test case for predicting lifestyles and emergence of pathogens.</title>
        <authorList>
            <person name="Haridas S."/>
            <person name="Albert R."/>
            <person name="Binder M."/>
            <person name="Bloem J."/>
            <person name="Labutti K."/>
            <person name="Salamov A."/>
            <person name="Andreopoulos B."/>
            <person name="Baker S."/>
            <person name="Barry K."/>
            <person name="Bills G."/>
            <person name="Bluhm B."/>
            <person name="Cannon C."/>
            <person name="Castanera R."/>
            <person name="Culley D."/>
            <person name="Daum C."/>
            <person name="Ezra D."/>
            <person name="Gonzalez J."/>
            <person name="Henrissat B."/>
            <person name="Kuo A."/>
            <person name="Liang C."/>
            <person name="Lipzen A."/>
            <person name="Lutzoni F."/>
            <person name="Magnuson J."/>
            <person name="Mondo S."/>
            <person name="Nolan M."/>
            <person name="Ohm R."/>
            <person name="Pangilinan J."/>
            <person name="Park H.-J."/>
            <person name="Ramirez L."/>
            <person name="Alfaro M."/>
            <person name="Sun H."/>
            <person name="Tritt A."/>
            <person name="Yoshinaga Y."/>
            <person name="Zwiers L.-H."/>
            <person name="Turgeon B."/>
            <person name="Goodwin S."/>
            <person name="Spatafora J."/>
            <person name="Crous P."/>
            <person name="Grigoriev I."/>
        </authorList>
    </citation>
    <scope>NUCLEOTIDE SEQUENCE</scope>
    <source>
        <strain evidence="1">HMLAC05119</strain>
    </source>
</reference>
<dbReference type="Proteomes" id="UP000800096">
    <property type="component" value="Unassembled WGS sequence"/>
</dbReference>
<keyword evidence="2" id="KW-1185">Reference proteome</keyword>
<evidence type="ECO:0000313" key="2">
    <source>
        <dbReference type="Proteomes" id="UP000800096"/>
    </source>
</evidence>
<dbReference type="AlphaFoldDB" id="A0A6A5R1A4"/>
<organism evidence="1 2">
    <name type="scientific">Ampelomyces quisqualis</name>
    <name type="common">Powdery mildew agent</name>
    <dbReference type="NCBI Taxonomy" id="50730"/>
    <lineage>
        <taxon>Eukaryota</taxon>
        <taxon>Fungi</taxon>
        <taxon>Dikarya</taxon>
        <taxon>Ascomycota</taxon>
        <taxon>Pezizomycotina</taxon>
        <taxon>Dothideomycetes</taxon>
        <taxon>Pleosporomycetidae</taxon>
        <taxon>Pleosporales</taxon>
        <taxon>Pleosporineae</taxon>
        <taxon>Phaeosphaeriaceae</taxon>
        <taxon>Ampelomyces</taxon>
    </lineage>
</organism>
<gene>
    <name evidence="1" type="ORF">BDU57DRAFT_509193</name>
</gene>